<dbReference type="Pfam" id="PF00135">
    <property type="entry name" value="COesterase"/>
    <property type="match status" value="1"/>
</dbReference>
<keyword evidence="3" id="KW-0325">Glycoprotein</keyword>
<dbReference type="InterPro" id="IPR029058">
    <property type="entry name" value="AB_hydrolase_fold"/>
</dbReference>
<evidence type="ECO:0000256" key="2">
    <source>
        <dbReference type="ARBA" id="ARBA00022729"/>
    </source>
</evidence>
<organism evidence="5">
    <name type="scientific">Menopon gallinae</name>
    <name type="common">poultry shaft louse</name>
    <dbReference type="NCBI Taxonomy" id="328185"/>
    <lineage>
        <taxon>Eukaryota</taxon>
        <taxon>Metazoa</taxon>
        <taxon>Ecdysozoa</taxon>
        <taxon>Arthropoda</taxon>
        <taxon>Hexapoda</taxon>
        <taxon>Insecta</taxon>
        <taxon>Pterygota</taxon>
        <taxon>Neoptera</taxon>
        <taxon>Paraneoptera</taxon>
        <taxon>Psocodea</taxon>
        <taxon>Troctomorpha</taxon>
        <taxon>Phthiraptera</taxon>
        <taxon>Amblycera</taxon>
        <taxon>Menoponidae</taxon>
        <taxon>Menopon</taxon>
    </lineage>
</organism>
<dbReference type="SUPFAM" id="SSF53474">
    <property type="entry name" value="alpha/beta-Hydrolases"/>
    <property type="match status" value="1"/>
</dbReference>
<protein>
    <recommendedName>
        <fullName evidence="4">Carboxylesterase type B domain-containing protein</fullName>
    </recommendedName>
</protein>
<sequence>MYYPKYMIPYYTFLISIFLVEKNHVKCARNSREPPTIEIPGQGIIAGKEVLVSRAKSLQFLGVPYAEPPMGDLRFAPPKTDVSPWSGVRNASEYAPACMQIRSQLQAQDRLLLNLLPDLEFSEDCLYLNIFVPDGQKPSEGWPVVVWLHPGNFSNGAASLWDGSTFAVRQKVLVVTVSYRLNLFGFFTTNDHAAPGNYGLLDQVAALEWVYGKIHAFGGSRSNIVLWGHGGGGVSVGLHLVSPMSRGKFARAIMMSAKSITSGTVRSESKMEMYKRQLSKLFGCDPDSASMLVCLRRPRADYLLEHAAHLSNLFGPIVDESFANDSKAFLPRDPDDYVRMMDVAKVPLLIGYNGMEEALDLLEEYGNPEPGTSWSDLTALMSPTVTEDIPDPMDNESCIHAIGESHLIDTVSFYYTPKPITNVTINRDKYVDFRTEKYYGSVAYSLASMFSELQLSVYMYRFDYKIKTDNFIRFPMSNPQLASWVSAPHQFELPFVWGMPYWMHMKRNITWNSADKKMSDLMISLWGNFIKYGNPTQTGINIKWDLFKTDIPGIMILDRNSNMSDASTLDYKAFTFWNDYYPKVLAVLESSCNSTASAVFTLPFVHQPLHFSLVVYGLATAIFYPFLHL</sequence>
<comment type="similarity">
    <text evidence="1">Belongs to the type-B carboxylesterase/lipase family.</text>
</comment>
<dbReference type="InterPro" id="IPR019819">
    <property type="entry name" value="Carboxylesterase_B_CS"/>
</dbReference>
<proteinExistence type="inferred from homology"/>
<accession>A0AAW2HGA1</accession>
<dbReference type="PROSITE" id="PS00941">
    <property type="entry name" value="CARBOXYLESTERASE_B_2"/>
    <property type="match status" value="1"/>
</dbReference>
<reference evidence="5" key="1">
    <citation type="journal article" date="2024" name="Gigascience">
        <title>Chromosome-level genome of the poultry shaft louse Menopon gallinae provides insight into the host-switching and adaptive evolution of parasitic lice.</title>
        <authorList>
            <person name="Xu Y."/>
            <person name="Ma L."/>
            <person name="Liu S."/>
            <person name="Liang Y."/>
            <person name="Liu Q."/>
            <person name="He Z."/>
            <person name="Tian L."/>
            <person name="Duan Y."/>
            <person name="Cai W."/>
            <person name="Li H."/>
            <person name="Song F."/>
        </authorList>
    </citation>
    <scope>NUCLEOTIDE SEQUENCE</scope>
    <source>
        <strain evidence="5">Cailab_2023a</strain>
    </source>
</reference>
<comment type="caution">
    <text evidence="5">The sequence shown here is derived from an EMBL/GenBank/DDBJ whole genome shotgun (WGS) entry which is preliminary data.</text>
</comment>
<dbReference type="Gene3D" id="3.40.50.1820">
    <property type="entry name" value="alpha/beta hydrolase"/>
    <property type="match status" value="1"/>
</dbReference>
<dbReference type="AlphaFoldDB" id="A0AAW2HGA1"/>
<dbReference type="EMBL" id="JARGDH010000005">
    <property type="protein sequence ID" value="KAL0268704.1"/>
    <property type="molecule type" value="Genomic_DNA"/>
</dbReference>
<keyword evidence="2" id="KW-0732">Signal</keyword>
<gene>
    <name evidence="5" type="ORF">PYX00_010534</name>
</gene>
<feature type="domain" description="Carboxylesterase type B" evidence="4">
    <location>
        <begin position="35"/>
        <end position="565"/>
    </location>
</feature>
<evidence type="ECO:0000259" key="4">
    <source>
        <dbReference type="Pfam" id="PF00135"/>
    </source>
</evidence>
<evidence type="ECO:0000256" key="3">
    <source>
        <dbReference type="ARBA" id="ARBA00023180"/>
    </source>
</evidence>
<evidence type="ECO:0000256" key="1">
    <source>
        <dbReference type="ARBA" id="ARBA00005964"/>
    </source>
</evidence>
<dbReference type="InterPro" id="IPR002018">
    <property type="entry name" value="CarbesteraseB"/>
</dbReference>
<dbReference type="PANTHER" id="PTHR43903">
    <property type="entry name" value="NEUROLIGIN"/>
    <property type="match status" value="1"/>
</dbReference>
<dbReference type="InterPro" id="IPR051093">
    <property type="entry name" value="Neuroligin/BSAL"/>
</dbReference>
<dbReference type="EMBL" id="JARGDH010000005">
    <property type="protein sequence ID" value="KAL0268705.1"/>
    <property type="molecule type" value="Genomic_DNA"/>
</dbReference>
<evidence type="ECO:0000313" key="5">
    <source>
        <dbReference type="EMBL" id="KAL0268705.1"/>
    </source>
</evidence>
<name>A0AAW2HGA1_9NEOP</name>